<organism evidence="2">
    <name type="scientific">Methanotorris igneus (strain DSM 5666 / JCM 11834 / Kol 5)</name>
    <dbReference type="NCBI Taxonomy" id="880724"/>
    <lineage>
        <taxon>Archaea</taxon>
        <taxon>Methanobacteriati</taxon>
        <taxon>Methanobacteriota</taxon>
        <taxon>Methanomada group</taxon>
        <taxon>Methanococci</taxon>
        <taxon>Methanococcales</taxon>
        <taxon>Methanocaldococcaceae</taxon>
        <taxon>Methanotorris</taxon>
    </lineage>
</organism>
<dbReference type="GeneID" id="10643359"/>
<dbReference type="Proteomes" id="UP000009227">
    <property type="component" value="Chromosome"/>
</dbReference>
<proteinExistence type="predicted"/>
<dbReference type="SUPFAM" id="SSF46785">
    <property type="entry name" value="Winged helix' DNA-binding domain"/>
    <property type="match status" value="1"/>
</dbReference>
<sequence length="410" mass="48104">MNNKIKLNETDKKVLDFILENGESTRQEIIDALGVKSGSLTNSINKLEKLGYIKTEKQGNQTVIIPITPTQPSIHNDNTNIIHLDFSKIKSLTHLRDIINSHLRANNWSIGNYDLVITALIIAKFTQNLRLLIFGSQGIGKTCCIKAVFPDNDGFIEYDLHRKQLKEVVNLREHIRIIEQQYRHTWGAENPATFDQYTIVPLSRIAPSDLVFRFIPIRVLQYKYVPNYRPVVFDISNFKLIEPPLDVYDKLHNIMKHLLYFNNCDESAKSKIRDFKYREILSLYSLTAKEGEFNLNAEQWKIERKYERYLENPFRSVNLRVLQEDEEMWFRASLDMQLMRNSYEVLRFAFSISRSEDAIGETYDFIKEILATWTKVRDERPKRRDRSKVKVRSEAQSYYVDSQGVVHNVV</sequence>
<dbReference type="InterPro" id="IPR036388">
    <property type="entry name" value="WH-like_DNA-bd_sf"/>
</dbReference>
<dbReference type="InterPro" id="IPR011991">
    <property type="entry name" value="ArsR-like_HTH"/>
</dbReference>
<dbReference type="KEGG" id="mig:Metig_0522"/>
<dbReference type="Pfam" id="PF13412">
    <property type="entry name" value="HTH_24"/>
    <property type="match status" value="1"/>
</dbReference>
<accession>F6BBZ6</accession>
<reference evidence="1 2" key="1">
    <citation type="submission" date="2011-05" db="EMBL/GenBank/DDBJ databases">
        <title>Complete sequence of Methanotorris igneus Kol 5.</title>
        <authorList>
            <consortium name="US DOE Joint Genome Institute"/>
            <person name="Lucas S."/>
            <person name="Han J."/>
            <person name="Lapidus A."/>
            <person name="Cheng J.-F."/>
            <person name="Goodwin L."/>
            <person name="Pitluck S."/>
            <person name="Peters L."/>
            <person name="Mikhailova N."/>
            <person name="Chertkov O."/>
            <person name="Han C."/>
            <person name="Tapia R."/>
            <person name="Land M."/>
            <person name="Hauser L."/>
            <person name="Kyrpides N."/>
            <person name="Ivanova N."/>
            <person name="Pagani I."/>
            <person name="Sieprawska-Lupa M."/>
            <person name="Whitman W."/>
            <person name="Woyke T."/>
        </authorList>
    </citation>
    <scope>NUCLEOTIDE SEQUENCE [LARGE SCALE GENOMIC DNA]</scope>
    <source>
        <strain evidence="2">DSM 5666 / JCM 11834 / Kol 5</strain>
    </source>
</reference>
<dbReference type="OrthoDB" id="103454at2157"/>
<dbReference type="EMBL" id="CP002737">
    <property type="protein sequence ID" value="AEF96077.1"/>
    <property type="molecule type" value="Genomic_DNA"/>
</dbReference>
<dbReference type="AlphaFoldDB" id="F6BBZ6"/>
<keyword evidence="2" id="KW-1185">Reference proteome</keyword>
<dbReference type="HOGENOM" id="CLU_668379_0_0_2"/>
<dbReference type="Gene3D" id="1.10.10.10">
    <property type="entry name" value="Winged helix-like DNA-binding domain superfamily/Winged helix DNA-binding domain"/>
    <property type="match status" value="1"/>
</dbReference>
<evidence type="ECO:0000313" key="2">
    <source>
        <dbReference type="Proteomes" id="UP000009227"/>
    </source>
</evidence>
<gene>
    <name evidence="1" type="ordered locus">Metig_0522</name>
</gene>
<evidence type="ECO:0000313" key="1">
    <source>
        <dbReference type="EMBL" id="AEF96077.1"/>
    </source>
</evidence>
<protein>
    <submittedName>
        <fullName evidence="1">Transcriptional regulator TrmB</fullName>
    </submittedName>
</protein>
<dbReference type="CDD" id="cd00090">
    <property type="entry name" value="HTH_ARSR"/>
    <property type="match status" value="1"/>
</dbReference>
<dbReference type="STRING" id="880724.Metig_0522"/>
<name>F6BBZ6_METIK</name>
<dbReference type="InterPro" id="IPR036390">
    <property type="entry name" value="WH_DNA-bd_sf"/>
</dbReference>
<dbReference type="RefSeq" id="WP_013798685.1">
    <property type="nucleotide sequence ID" value="NC_015562.1"/>
</dbReference>